<evidence type="ECO:0000256" key="6">
    <source>
        <dbReference type="SAM" id="MobiDB-lite"/>
    </source>
</evidence>
<reference evidence="8 9" key="1">
    <citation type="submission" date="2012-05" db="EMBL/GenBank/DDBJ databases">
        <title>Recombination and specialization in a pathogen metapopulation.</title>
        <authorList>
            <person name="Gardiner A."/>
            <person name="Kemen E."/>
            <person name="Schultz-Larsen T."/>
            <person name="MacLean D."/>
            <person name="Van Oosterhout C."/>
            <person name="Jones J.D.G."/>
        </authorList>
    </citation>
    <scope>NUCLEOTIDE SEQUENCE [LARGE SCALE GENOMIC DNA]</scope>
    <source>
        <strain evidence="8 9">Ac Nc2</strain>
    </source>
</reference>
<keyword evidence="5" id="KW-0067">ATP-binding</keyword>
<dbReference type="InterPro" id="IPR008271">
    <property type="entry name" value="Ser/Thr_kinase_AS"/>
</dbReference>
<accession>A0A024GT02</accession>
<keyword evidence="3" id="KW-0547">Nucleotide-binding</keyword>
<evidence type="ECO:0000259" key="7">
    <source>
        <dbReference type="PROSITE" id="PS50011"/>
    </source>
</evidence>
<dbReference type="Pfam" id="PF00069">
    <property type="entry name" value="Pkinase"/>
    <property type="match status" value="1"/>
</dbReference>
<dbReference type="PANTHER" id="PTHR24058:SF124">
    <property type="entry name" value="PROTEIN KINASE SUPERFAMILY PROTEIN"/>
    <property type="match status" value="1"/>
</dbReference>
<dbReference type="PROSITE" id="PS50011">
    <property type="entry name" value="PROTEIN_KINASE_DOM"/>
    <property type="match status" value="1"/>
</dbReference>
<dbReference type="GO" id="GO:0005524">
    <property type="term" value="F:ATP binding"/>
    <property type="evidence" value="ECO:0007669"/>
    <property type="project" value="UniProtKB-KW"/>
</dbReference>
<feature type="compositionally biased region" description="Basic and acidic residues" evidence="6">
    <location>
        <begin position="58"/>
        <end position="73"/>
    </location>
</feature>
<organism evidence="8 9">
    <name type="scientific">Albugo candida</name>
    <dbReference type="NCBI Taxonomy" id="65357"/>
    <lineage>
        <taxon>Eukaryota</taxon>
        <taxon>Sar</taxon>
        <taxon>Stramenopiles</taxon>
        <taxon>Oomycota</taxon>
        <taxon>Peronosporomycetes</taxon>
        <taxon>Albuginales</taxon>
        <taxon>Albuginaceae</taxon>
        <taxon>Albugo</taxon>
    </lineage>
</organism>
<comment type="caution">
    <text evidence="8">The sequence shown here is derived from an EMBL/GenBank/DDBJ whole genome shotgun (WGS) entry which is preliminary data.</text>
</comment>
<dbReference type="Gene3D" id="1.10.510.10">
    <property type="entry name" value="Transferase(Phosphotransferase) domain 1"/>
    <property type="match status" value="1"/>
</dbReference>
<feature type="region of interest" description="Disordered" evidence="6">
    <location>
        <begin position="51"/>
        <end position="73"/>
    </location>
</feature>
<feature type="domain" description="Protein kinase" evidence="7">
    <location>
        <begin position="303"/>
        <end position="604"/>
    </location>
</feature>
<dbReference type="Proteomes" id="UP000053237">
    <property type="component" value="Unassembled WGS sequence"/>
</dbReference>
<evidence type="ECO:0000256" key="5">
    <source>
        <dbReference type="ARBA" id="ARBA00022840"/>
    </source>
</evidence>
<dbReference type="SMART" id="SM00220">
    <property type="entry name" value="S_TKc"/>
    <property type="match status" value="1"/>
</dbReference>
<dbReference type="AlphaFoldDB" id="A0A024GT02"/>
<dbReference type="InterPro" id="IPR011009">
    <property type="entry name" value="Kinase-like_dom_sf"/>
</dbReference>
<evidence type="ECO:0000256" key="2">
    <source>
        <dbReference type="ARBA" id="ARBA00022679"/>
    </source>
</evidence>
<dbReference type="PANTHER" id="PTHR24058">
    <property type="entry name" value="DUAL SPECIFICITY PROTEIN KINASE"/>
    <property type="match status" value="1"/>
</dbReference>
<protein>
    <recommendedName>
        <fullName evidence="7">Protein kinase domain-containing protein</fullName>
    </recommendedName>
</protein>
<dbReference type="CDD" id="cd14133">
    <property type="entry name" value="PKc_DYRK_like"/>
    <property type="match status" value="1"/>
</dbReference>
<evidence type="ECO:0000256" key="1">
    <source>
        <dbReference type="ARBA" id="ARBA00022527"/>
    </source>
</evidence>
<dbReference type="GO" id="GO:0004674">
    <property type="term" value="F:protein serine/threonine kinase activity"/>
    <property type="evidence" value="ECO:0007669"/>
    <property type="project" value="UniProtKB-KW"/>
</dbReference>
<evidence type="ECO:0000256" key="4">
    <source>
        <dbReference type="ARBA" id="ARBA00022777"/>
    </source>
</evidence>
<proteinExistence type="predicted"/>
<dbReference type="STRING" id="65357.A0A024GT02"/>
<keyword evidence="9" id="KW-1185">Reference proteome</keyword>
<evidence type="ECO:0000313" key="8">
    <source>
        <dbReference type="EMBL" id="CCI49459.1"/>
    </source>
</evidence>
<sequence length="606" mass="68187">MVDFSEKTSVDFKFVKCAATSKKENEAEDHFSNAQDIVGFDRPKALESSLCLSDNTDEATKNQDSRNTRKENEKSELIRMILESIASVPVAIEKIHTNKELRMALYEEIGSSSKLLSCFVLEPEANADTNHLTDVLSSTPVSPRSASEDFSISVLPDPSHHEISEFIIPQSLSPSVCPSNKASDRLDLYTHALFQDGEPATALWPREPNQFAFTQEEEMTGQEGGIYTEMAVSEDSLDVDEEGGRGSDVQSSLDNSAVDCQKNENGDQLEVLNLRIIRPRSRTGFAPSEDWKPSINTLIAGRYFVESAIGEAVFSRTYKCLDNTLGQQVCLKIIRNVKEYFDQGIDEIRVLEYIQENCDVDDKNLLRLLDYFYYREHLIVVTELLHNNLYEMSEVLQAEGLINYFTLARIKHIGKQLLSALECLHSLNLVHCDLKPENILIQSIADCQVKIIDFGSACFITDELTSYVQSRSYRAPEVILGLSYDQKVDVWSLGCVLAELFLDDVLFNNESEESLLASIIETIGPIPSKLMLQNPELMINFSESEIFTFDSRGNGVVRKRGESLPLESLVQTSDHLFIDLLRNLLQIDPDLRLAASEALKHTCFRT</sequence>
<dbReference type="InterPro" id="IPR050494">
    <property type="entry name" value="Ser_Thr_dual-spec_kinase"/>
</dbReference>
<dbReference type="InterPro" id="IPR000719">
    <property type="entry name" value="Prot_kinase_dom"/>
</dbReference>
<keyword evidence="4" id="KW-0418">Kinase</keyword>
<evidence type="ECO:0000256" key="3">
    <source>
        <dbReference type="ARBA" id="ARBA00022741"/>
    </source>
</evidence>
<evidence type="ECO:0000313" key="9">
    <source>
        <dbReference type="Proteomes" id="UP000053237"/>
    </source>
</evidence>
<gene>
    <name evidence="8" type="ORF">BN9_107750</name>
</gene>
<name>A0A024GT02_9STRA</name>
<keyword evidence="2" id="KW-0808">Transferase</keyword>
<dbReference type="EMBL" id="CAIX01000299">
    <property type="protein sequence ID" value="CCI49459.1"/>
    <property type="molecule type" value="Genomic_DNA"/>
</dbReference>
<dbReference type="SUPFAM" id="SSF56112">
    <property type="entry name" value="Protein kinase-like (PK-like)"/>
    <property type="match status" value="1"/>
</dbReference>
<dbReference type="OrthoDB" id="9332038at2759"/>
<dbReference type="Gene3D" id="3.30.200.20">
    <property type="entry name" value="Phosphorylase Kinase, domain 1"/>
    <property type="match status" value="1"/>
</dbReference>
<dbReference type="PROSITE" id="PS00108">
    <property type="entry name" value="PROTEIN_KINASE_ST"/>
    <property type="match status" value="1"/>
</dbReference>
<keyword evidence="1" id="KW-0723">Serine/threonine-protein kinase</keyword>
<dbReference type="InParanoid" id="A0A024GT02"/>